<feature type="region of interest" description="Disordered" evidence="5">
    <location>
        <begin position="90"/>
        <end position="121"/>
    </location>
</feature>
<dbReference type="PANTHER" id="PTHR48112">
    <property type="entry name" value="HIGH MOBILITY GROUP PROTEIN DSP1"/>
    <property type="match status" value="1"/>
</dbReference>
<feature type="DNA-binding region" description="HMG box" evidence="4">
    <location>
        <begin position="23"/>
        <end position="91"/>
    </location>
</feature>
<name>A0A7R9ZNK2_9STRA</name>
<feature type="region of interest" description="Disordered" evidence="5">
    <location>
        <begin position="1"/>
        <end position="30"/>
    </location>
</feature>
<dbReference type="PRINTS" id="PR00886">
    <property type="entry name" value="HIGHMOBLTY12"/>
</dbReference>
<evidence type="ECO:0000256" key="2">
    <source>
        <dbReference type="ARBA" id="ARBA00023125"/>
    </source>
</evidence>
<dbReference type="Pfam" id="PF00505">
    <property type="entry name" value="HMG_box"/>
    <property type="match status" value="1"/>
</dbReference>
<evidence type="ECO:0000256" key="5">
    <source>
        <dbReference type="SAM" id="MobiDB-lite"/>
    </source>
</evidence>
<evidence type="ECO:0000313" key="7">
    <source>
        <dbReference type="EMBL" id="CAD8337862.1"/>
    </source>
</evidence>
<evidence type="ECO:0000259" key="6">
    <source>
        <dbReference type="PROSITE" id="PS50118"/>
    </source>
</evidence>
<organism evidence="7">
    <name type="scientific">Craspedostauros australis</name>
    <dbReference type="NCBI Taxonomy" id="1486917"/>
    <lineage>
        <taxon>Eukaryota</taxon>
        <taxon>Sar</taxon>
        <taxon>Stramenopiles</taxon>
        <taxon>Ochrophyta</taxon>
        <taxon>Bacillariophyta</taxon>
        <taxon>Bacillariophyceae</taxon>
        <taxon>Bacillariophycidae</taxon>
        <taxon>Naviculales</taxon>
        <taxon>Naviculaceae</taxon>
        <taxon>Craspedostauros</taxon>
    </lineage>
</organism>
<evidence type="ECO:0000256" key="3">
    <source>
        <dbReference type="ARBA" id="ARBA00023242"/>
    </source>
</evidence>
<dbReference type="SMART" id="SM00398">
    <property type="entry name" value="HMG"/>
    <property type="match status" value="1"/>
</dbReference>
<dbReference type="InterPro" id="IPR009071">
    <property type="entry name" value="HMG_box_dom"/>
</dbReference>
<comment type="subcellular location">
    <subcellularLocation>
        <location evidence="1">Nucleus</location>
    </subcellularLocation>
</comment>
<dbReference type="InterPro" id="IPR036910">
    <property type="entry name" value="HMG_box_dom_sf"/>
</dbReference>
<dbReference type="SUPFAM" id="SSF47095">
    <property type="entry name" value="HMG-box"/>
    <property type="match status" value="1"/>
</dbReference>
<feature type="domain" description="HMG box" evidence="6">
    <location>
        <begin position="23"/>
        <end position="91"/>
    </location>
</feature>
<evidence type="ECO:0000256" key="4">
    <source>
        <dbReference type="PROSITE-ProRule" id="PRU00267"/>
    </source>
</evidence>
<keyword evidence="3 4" id="KW-0539">Nucleus</keyword>
<proteinExistence type="predicted"/>
<dbReference type="PANTHER" id="PTHR48112:SF32">
    <property type="entry name" value="HIGH MOBILITY GROUP PROTEIN B3"/>
    <property type="match status" value="1"/>
</dbReference>
<dbReference type="Gene3D" id="1.10.30.10">
    <property type="entry name" value="High mobility group box domain"/>
    <property type="match status" value="1"/>
</dbReference>
<reference evidence="7" key="1">
    <citation type="submission" date="2021-01" db="EMBL/GenBank/DDBJ databases">
        <authorList>
            <person name="Corre E."/>
            <person name="Pelletier E."/>
            <person name="Niang G."/>
            <person name="Scheremetjew M."/>
            <person name="Finn R."/>
            <person name="Kale V."/>
            <person name="Holt S."/>
            <person name="Cochrane G."/>
            <person name="Meng A."/>
            <person name="Brown T."/>
            <person name="Cohen L."/>
        </authorList>
    </citation>
    <scope>NUCLEOTIDE SEQUENCE</scope>
    <source>
        <strain evidence="7">CCMP3328</strain>
    </source>
</reference>
<protein>
    <recommendedName>
        <fullName evidence="6">HMG box domain-containing protein</fullName>
    </recommendedName>
</protein>
<dbReference type="EMBL" id="HBEF01015983">
    <property type="protein sequence ID" value="CAD8337862.1"/>
    <property type="molecule type" value="Transcribed_RNA"/>
</dbReference>
<gene>
    <name evidence="7" type="ORF">CAUS1442_LOCUS9990</name>
</gene>
<accession>A0A7R9ZNK2</accession>
<dbReference type="GO" id="GO:0005634">
    <property type="term" value="C:nucleus"/>
    <property type="evidence" value="ECO:0007669"/>
    <property type="project" value="UniProtKB-SubCell"/>
</dbReference>
<dbReference type="GO" id="GO:0003677">
    <property type="term" value="F:DNA binding"/>
    <property type="evidence" value="ECO:0007669"/>
    <property type="project" value="UniProtKB-UniRule"/>
</dbReference>
<evidence type="ECO:0000256" key="1">
    <source>
        <dbReference type="ARBA" id="ARBA00004123"/>
    </source>
</evidence>
<dbReference type="InterPro" id="IPR050342">
    <property type="entry name" value="HMGB"/>
</dbReference>
<feature type="compositionally biased region" description="Acidic residues" evidence="5">
    <location>
        <begin position="103"/>
        <end position="121"/>
    </location>
</feature>
<keyword evidence="2 4" id="KW-0238">DNA-binding</keyword>
<sequence length="121" mass="13269">MQSYTPAEGTVASGKKKKDPNEPKKPLSAYNLYMRENRARAQEENPEAKFGDLAKIIARQFGALSPKEKAKYDAMAATDKDRYKRAMAAYAKKKQGGKSNADADSDGIDDAQVDDSDDDST</sequence>
<dbReference type="PROSITE" id="PS50118">
    <property type="entry name" value="HMG_BOX_2"/>
    <property type="match status" value="1"/>
</dbReference>
<dbReference type="AlphaFoldDB" id="A0A7R9ZNK2"/>